<dbReference type="NCBIfam" id="TIGR02898">
    <property type="entry name" value="spore_YhcN_YlaJ"/>
    <property type="match status" value="1"/>
</dbReference>
<organism evidence="2 3">
    <name type="scientific">Bacillus aerolatus</name>
    <dbReference type="NCBI Taxonomy" id="2653354"/>
    <lineage>
        <taxon>Bacteria</taxon>
        <taxon>Bacillati</taxon>
        <taxon>Bacillota</taxon>
        <taxon>Bacilli</taxon>
        <taxon>Bacillales</taxon>
        <taxon>Bacillaceae</taxon>
        <taxon>Bacillus</taxon>
    </lineage>
</organism>
<accession>A0A6I1FJJ0</accession>
<protein>
    <submittedName>
        <fullName evidence="2">YhcN/YlaJ family sporulation lipoprotein</fullName>
    </submittedName>
</protein>
<sequence length="190" mass="21424">MKHLTIAFLPIPLLFGCNAFQGNQPLNEPDRNNIQNVRYNPDDDDMRDNRMDVNNFDHNDVNNADRNGVNDVDRNVDNENRMEVADKAADRVADLAEVNTANVIVTNRNAYAAVVLKDGAAGKVTNRLEEKIAGEVRAADPDIRNVYVSTNPDFVDRMTDYGDRINAGDPVEGFFEEFNETVRRVFPNPR</sequence>
<gene>
    <name evidence="2" type="ORF">F9802_12390</name>
</gene>
<dbReference type="PROSITE" id="PS51257">
    <property type="entry name" value="PROKAR_LIPOPROTEIN"/>
    <property type="match status" value="1"/>
</dbReference>
<feature type="signal peptide" evidence="1">
    <location>
        <begin position="1"/>
        <end position="19"/>
    </location>
</feature>
<feature type="chain" id="PRO_5038634842" evidence="1">
    <location>
        <begin position="20"/>
        <end position="190"/>
    </location>
</feature>
<evidence type="ECO:0000313" key="3">
    <source>
        <dbReference type="Proteomes" id="UP000429595"/>
    </source>
</evidence>
<name>A0A6I1FJJ0_9BACI</name>
<proteinExistence type="predicted"/>
<keyword evidence="3" id="KW-1185">Reference proteome</keyword>
<dbReference type="Pfam" id="PF09580">
    <property type="entry name" value="Spore_YhcN_YlaJ"/>
    <property type="match status" value="1"/>
</dbReference>
<evidence type="ECO:0000256" key="1">
    <source>
        <dbReference type="SAM" id="SignalP"/>
    </source>
</evidence>
<comment type="caution">
    <text evidence="2">The sequence shown here is derived from an EMBL/GenBank/DDBJ whole genome shotgun (WGS) entry which is preliminary data.</text>
</comment>
<keyword evidence="1" id="KW-0732">Signal</keyword>
<dbReference type="AlphaFoldDB" id="A0A6I1FJJ0"/>
<dbReference type="InterPro" id="IPR019076">
    <property type="entry name" value="Spore_lipoprot_YhcN/YlaJ-like"/>
</dbReference>
<dbReference type="Proteomes" id="UP000429595">
    <property type="component" value="Unassembled WGS sequence"/>
</dbReference>
<dbReference type="InterPro" id="IPR014247">
    <property type="entry name" value="Spore_lipoprot_YhcN/YlaJ"/>
</dbReference>
<keyword evidence="2" id="KW-0449">Lipoprotein</keyword>
<dbReference type="GO" id="GO:0030435">
    <property type="term" value="P:sporulation resulting in formation of a cellular spore"/>
    <property type="evidence" value="ECO:0007669"/>
    <property type="project" value="InterPro"/>
</dbReference>
<evidence type="ECO:0000313" key="2">
    <source>
        <dbReference type="EMBL" id="KAB7706016.1"/>
    </source>
</evidence>
<reference evidence="2 3" key="1">
    <citation type="submission" date="2019-10" db="EMBL/GenBank/DDBJ databases">
        <title>Bacillus aerolatum sp. nov., isolated from bioaerosol of sport playgrounds.</title>
        <authorList>
            <person name="Chen P."/>
            <person name="Zhang G."/>
        </authorList>
    </citation>
    <scope>NUCLEOTIDE SEQUENCE [LARGE SCALE GENOMIC DNA]</scope>
    <source>
        <strain evidence="2 3">CX253</strain>
    </source>
</reference>
<dbReference type="EMBL" id="WEIO01000007">
    <property type="protein sequence ID" value="KAB7706016.1"/>
    <property type="molecule type" value="Genomic_DNA"/>
</dbReference>